<dbReference type="AlphaFoldDB" id="A0A915BZT8"/>
<sequence>EVIWLKGTGSARLKLPIVPVHRLASRSTHELYRCSDFCSHHLVSLVPEECFFLMSSRGVAICFAQLMRVQATVLYLYTAADDLNKMFCLWPLIDLLVIFEQLS</sequence>
<name>A0A915BZT8_PARUN</name>
<reference evidence="2" key="1">
    <citation type="submission" date="2022-11" db="UniProtKB">
        <authorList>
            <consortium name="WormBaseParasite"/>
        </authorList>
    </citation>
    <scope>IDENTIFICATION</scope>
</reference>
<dbReference type="Proteomes" id="UP000887569">
    <property type="component" value="Unplaced"/>
</dbReference>
<proteinExistence type="predicted"/>
<accession>A0A915BZT8</accession>
<protein>
    <submittedName>
        <fullName evidence="2">Uncharacterized protein</fullName>
    </submittedName>
</protein>
<evidence type="ECO:0000313" key="2">
    <source>
        <dbReference type="WBParaSite" id="PgR074X_g013_t01"/>
    </source>
</evidence>
<dbReference type="WBParaSite" id="PgR074X_g013_t01">
    <property type="protein sequence ID" value="PgR074X_g013_t01"/>
    <property type="gene ID" value="PgR074X_g013"/>
</dbReference>
<organism evidence="1 2">
    <name type="scientific">Parascaris univalens</name>
    <name type="common">Nematode worm</name>
    <dbReference type="NCBI Taxonomy" id="6257"/>
    <lineage>
        <taxon>Eukaryota</taxon>
        <taxon>Metazoa</taxon>
        <taxon>Ecdysozoa</taxon>
        <taxon>Nematoda</taxon>
        <taxon>Chromadorea</taxon>
        <taxon>Rhabditida</taxon>
        <taxon>Spirurina</taxon>
        <taxon>Ascaridomorpha</taxon>
        <taxon>Ascaridoidea</taxon>
        <taxon>Ascarididae</taxon>
        <taxon>Parascaris</taxon>
    </lineage>
</organism>
<keyword evidence="1" id="KW-1185">Reference proteome</keyword>
<evidence type="ECO:0000313" key="1">
    <source>
        <dbReference type="Proteomes" id="UP000887569"/>
    </source>
</evidence>